<dbReference type="CDD" id="cd06171">
    <property type="entry name" value="Sigma70_r4"/>
    <property type="match status" value="1"/>
</dbReference>
<evidence type="ECO:0000259" key="6">
    <source>
        <dbReference type="Pfam" id="PF08281"/>
    </source>
</evidence>
<dbReference type="SUPFAM" id="SSF88946">
    <property type="entry name" value="Sigma2 domain of RNA polymerase sigma factors"/>
    <property type="match status" value="1"/>
</dbReference>
<evidence type="ECO:0000256" key="4">
    <source>
        <dbReference type="ARBA" id="ARBA00023163"/>
    </source>
</evidence>
<dbReference type="InterPro" id="IPR014327">
    <property type="entry name" value="RNA_pol_sigma70_bacteroid"/>
</dbReference>
<dbReference type="InterPro" id="IPR036388">
    <property type="entry name" value="WH-like_DNA-bd_sf"/>
</dbReference>
<protein>
    <submittedName>
        <fullName evidence="7">RNA polymerase sigma-70 factor</fullName>
    </submittedName>
</protein>
<dbReference type="NCBIfam" id="TIGR02937">
    <property type="entry name" value="sigma70-ECF"/>
    <property type="match status" value="1"/>
</dbReference>
<evidence type="ECO:0000256" key="2">
    <source>
        <dbReference type="ARBA" id="ARBA00023015"/>
    </source>
</evidence>
<evidence type="ECO:0000256" key="3">
    <source>
        <dbReference type="ARBA" id="ARBA00023082"/>
    </source>
</evidence>
<dbReference type="Gene3D" id="1.10.1740.10">
    <property type="match status" value="1"/>
</dbReference>
<dbReference type="Proteomes" id="UP000823771">
    <property type="component" value="Unassembled WGS sequence"/>
</dbReference>
<feature type="domain" description="RNA polymerase sigma factor 70 region 4 type 2" evidence="6">
    <location>
        <begin position="130"/>
        <end position="178"/>
    </location>
</feature>
<evidence type="ECO:0000259" key="5">
    <source>
        <dbReference type="Pfam" id="PF04542"/>
    </source>
</evidence>
<dbReference type="GO" id="GO:0016987">
    <property type="term" value="F:sigma factor activity"/>
    <property type="evidence" value="ECO:0007669"/>
    <property type="project" value="UniProtKB-KW"/>
</dbReference>
<dbReference type="InterPro" id="IPR014284">
    <property type="entry name" value="RNA_pol_sigma-70_dom"/>
</dbReference>
<dbReference type="Pfam" id="PF04542">
    <property type="entry name" value="Sigma70_r2"/>
    <property type="match status" value="1"/>
</dbReference>
<dbReference type="GO" id="GO:0003677">
    <property type="term" value="F:DNA binding"/>
    <property type="evidence" value="ECO:0007669"/>
    <property type="project" value="InterPro"/>
</dbReference>
<dbReference type="SUPFAM" id="SSF88659">
    <property type="entry name" value="Sigma3 and sigma4 domains of RNA polymerase sigma factors"/>
    <property type="match status" value="1"/>
</dbReference>
<evidence type="ECO:0000313" key="8">
    <source>
        <dbReference type="Proteomes" id="UP000823771"/>
    </source>
</evidence>
<keyword evidence="2" id="KW-0805">Transcription regulation</keyword>
<dbReference type="Pfam" id="PF08281">
    <property type="entry name" value="Sigma70_r4_2"/>
    <property type="match status" value="1"/>
</dbReference>
<organism evidence="7 8">
    <name type="scientific">Candidatus Cryptobacteroides excrementipullorum</name>
    <dbReference type="NCBI Taxonomy" id="2840761"/>
    <lineage>
        <taxon>Bacteria</taxon>
        <taxon>Pseudomonadati</taxon>
        <taxon>Bacteroidota</taxon>
        <taxon>Bacteroidia</taxon>
        <taxon>Bacteroidales</taxon>
        <taxon>Candidatus Cryptobacteroides</taxon>
    </lineage>
</organism>
<dbReference type="InterPro" id="IPR039425">
    <property type="entry name" value="RNA_pol_sigma-70-like"/>
</dbReference>
<reference evidence="7" key="2">
    <citation type="journal article" date="2021" name="PeerJ">
        <title>Extensive microbial diversity within the chicken gut microbiome revealed by metagenomics and culture.</title>
        <authorList>
            <person name="Gilroy R."/>
            <person name="Ravi A."/>
            <person name="Getino M."/>
            <person name="Pursley I."/>
            <person name="Horton D.L."/>
            <person name="Alikhan N.F."/>
            <person name="Baker D."/>
            <person name="Gharbi K."/>
            <person name="Hall N."/>
            <person name="Watson M."/>
            <person name="Adriaenssens E.M."/>
            <person name="Foster-Nyarko E."/>
            <person name="Jarju S."/>
            <person name="Secka A."/>
            <person name="Antonio M."/>
            <person name="Oren A."/>
            <person name="Chaudhuri R.R."/>
            <person name="La Ragione R."/>
            <person name="Hildebrand F."/>
            <person name="Pallen M.J."/>
        </authorList>
    </citation>
    <scope>NUCLEOTIDE SEQUENCE</scope>
    <source>
        <strain evidence="7">2478</strain>
    </source>
</reference>
<gene>
    <name evidence="7" type="ORF">IAB80_03280</name>
</gene>
<dbReference type="Gene3D" id="1.10.10.10">
    <property type="entry name" value="Winged helix-like DNA-binding domain superfamily/Winged helix DNA-binding domain"/>
    <property type="match status" value="1"/>
</dbReference>
<dbReference type="InterPro" id="IPR013325">
    <property type="entry name" value="RNA_pol_sigma_r2"/>
</dbReference>
<comment type="similarity">
    <text evidence="1">Belongs to the sigma-70 factor family. ECF subfamily.</text>
</comment>
<dbReference type="EMBL" id="JADILZ010000028">
    <property type="protein sequence ID" value="MBO8477904.1"/>
    <property type="molecule type" value="Genomic_DNA"/>
</dbReference>
<reference evidence="7" key="1">
    <citation type="submission" date="2020-10" db="EMBL/GenBank/DDBJ databases">
        <authorList>
            <person name="Gilroy R."/>
        </authorList>
    </citation>
    <scope>NUCLEOTIDE SEQUENCE</scope>
    <source>
        <strain evidence="7">2478</strain>
    </source>
</reference>
<keyword evidence="4" id="KW-0804">Transcription</keyword>
<comment type="caution">
    <text evidence="7">The sequence shown here is derived from an EMBL/GenBank/DDBJ whole genome shotgun (WGS) entry which is preliminary data.</text>
</comment>
<sequence length="199" mass="22873">MEKLEDNILIAELKRNDAAAWRSVYDRHYVVLCKIAYSYVGDKFWAESIVDGVIFHMWEIRSSLSIRTSLRQYLVKAVRNRCINHLQSEKSRCVSCFSSLPDGFMDSSVRNASDSLRPLDAILGKELEKEVENAVAAIPEDSRRVFLKSRFENMKYEEIALELGISVNTVKYHIKKALSVLRGRLSRYMVFLAAIFIGN</sequence>
<proteinExistence type="inferred from homology"/>
<accession>A0A9D9NLA1</accession>
<evidence type="ECO:0000313" key="7">
    <source>
        <dbReference type="EMBL" id="MBO8477904.1"/>
    </source>
</evidence>
<name>A0A9D9NLA1_9BACT</name>
<keyword evidence="3" id="KW-0731">Sigma factor</keyword>
<dbReference type="AlphaFoldDB" id="A0A9D9NLA1"/>
<dbReference type="NCBIfam" id="TIGR02985">
    <property type="entry name" value="Sig70_bacteroi1"/>
    <property type="match status" value="1"/>
</dbReference>
<dbReference type="InterPro" id="IPR013324">
    <property type="entry name" value="RNA_pol_sigma_r3/r4-like"/>
</dbReference>
<dbReference type="PANTHER" id="PTHR43133:SF46">
    <property type="entry name" value="RNA POLYMERASE SIGMA-70 FACTOR ECF SUBFAMILY"/>
    <property type="match status" value="1"/>
</dbReference>
<feature type="domain" description="RNA polymerase sigma-70 region 2" evidence="5">
    <location>
        <begin position="25"/>
        <end position="90"/>
    </location>
</feature>
<dbReference type="InterPro" id="IPR013249">
    <property type="entry name" value="RNA_pol_sigma70_r4_t2"/>
</dbReference>
<dbReference type="PANTHER" id="PTHR43133">
    <property type="entry name" value="RNA POLYMERASE ECF-TYPE SIGMA FACTO"/>
    <property type="match status" value="1"/>
</dbReference>
<dbReference type="InterPro" id="IPR007627">
    <property type="entry name" value="RNA_pol_sigma70_r2"/>
</dbReference>
<dbReference type="GO" id="GO:0006352">
    <property type="term" value="P:DNA-templated transcription initiation"/>
    <property type="evidence" value="ECO:0007669"/>
    <property type="project" value="InterPro"/>
</dbReference>
<evidence type="ECO:0000256" key="1">
    <source>
        <dbReference type="ARBA" id="ARBA00010641"/>
    </source>
</evidence>